<evidence type="ECO:0000259" key="6">
    <source>
        <dbReference type="Pfam" id="PF24919"/>
    </source>
</evidence>
<name>A0A0F5YDK2_9CYAN</name>
<dbReference type="GO" id="GO:0016874">
    <property type="term" value="F:ligase activity"/>
    <property type="evidence" value="ECO:0007669"/>
    <property type="project" value="UniProtKB-KW"/>
</dbReference>
<evidence type="ECO:0000256" key="2">
    <source>
        <dbReference type="ARBA" id="ARBA00022598"/>
    </source>
</evidence>
<dbReference type="InterPro" id="IPR042099">
    <property type="entry name" value="ANL_N_sf"/>
</dbReference>
<dbReference type="InterPro" id="IPR040097">
    <property type="entry name" value="FAAL/FAAC"/>
</dbReference>
<dbReference type="FunFam" id="3.40.50.12780:FF:000013">
    <property type="entry name" value="Long-chain-fatty-acid--AMP ligase FadD32"/>
    <property type="match status" value="1"/>
</dbReference>
<gene>
    <name evidence="7" type="ORF">WN50_16980</name>
</gene>
<dbReference type="PANTHER" id="PTHR22754">
    <property type="entry name" value="DISCO-INTERACTING PROTEIN 2 DIP2 -RELATED"/>
    <property type="match status" value="1"/>
</dbReference>
<dbReference type="GO" id="GO:0070566">
    <property type="term" value="F:adenylyltransferase activity"/>
    <property type="evidence" value="ECO:0007669"/>
    <property type="project" value="TreeGrafter"/>
</dbReference>
<dbReference type="InterPro" id="IPR000873">
    <property type="entry name" value="AMP-dep_synth/lig_dom"/>
</dbReference>
<dbReference type="Gene3D" id="3.40.50.12780">
    <property type="entry name" value="N-terminal domain of ligase-like"/>
    <property type="match status" value="1"/>
</dbReference>
<evidence type="ECO:0000256" key="1">
    <source>
        <dbReference type="ARBA" id="ARBA00006432"/>
    </source>
</evidence>
<keyword evidence="2" id="KW-0436">Ligase</keyword>
<dbReference type="CDD" id="cd05931">
    <property type="entry name" value="FAAL"/>
    <property type="match status" value="1"/>
</dbReference>
<organism evidence="7 8">
    <name type="scientific">Limnoraphis robusta CS-951</name>
    <dbReference type="NCBI Taxonomy" id="1637645"/>
    <lineage>
        <taxon>Bacteria</taxon>
        <taxon>Bacillati</taxon>
        <taxon>Cyanobacteriota</taxon>
        <taxon>Cyanophyceae</taxon>
        <taxon>Oscillatoriophycideae</taxon>
        <taxon>Oscillatoriales</taxon>
        <taxon>Sirenicapillariaceae</taxon>
        <taxon>Limnoraphis</taxon>
    </lineage>
</organism>
<feature type="domain" description="AMP-dependent synthetase/ligase" evidence="5">
    <location>
        <begin position="17"/>
        <end position="415"/>
    </location>
</feature>
<dbReference type="RefSeq" id="WP_046279759.1">
    <property type="nucleotide sequence ID" value="NZ_LATL02000131.1"/>
</dbReference>
<dbReference type="AlphaFoldDB" id="A0A0F5YDK2"/>
<feature type="domain" description="Meiotically up-regulated gene 62 protein-like alpha-beta" evidence="6">
    <location>
        <begin position="466"/>
        <end position="585"/>
    </location>
</feature>
<evidence type="ECO:0000256" key="3">
    <source>
        <dbReference type="ARBA" id="ARBA00022832"/>
    </source>
</evidence>
<keyword evidence="4" id="KW-0443">Lipid metabolism</keyword>
<evidence type="ECO:0000256" key="4">
    <source>
        <dbReference type="ARBA" id="ARBA00023098"/>
    </source>
</evidence>
<dbReference type="OrthoDB" id="428071at2"/>
<dbReference type="GO" id="GO:0005886">
    <property type="term" value="C:plasma membrane"/>
    <property type="evidence" value="ECO:0007669"/>
    <property type="project" value="TreeGrafter"/>
</dbReference>
<comment type="similarity">
    <text evidence="1">Belongs to the ATP-dependent AMP-binding enzyme family.</text>
</comment>
<dbReference type="InterPro" id="IPR056881">
    <property type="entry name" value="Mug62_dom"/>
</dbReference>
<keyword evidence="3" id="KW-0276">Fatty acid metabolism</keyword>
<comment type="caution">
    <text evidence="7">The sequence shown here is derived from an EMBL/GenBank/DDBJ whole genome shotgun (WGS) entry which is preliminary data.</text>
</comment>
<evidence type="ECO:0000313" key="7">
    <source>
        <dbReference type="EMBL" id="KKD36956.1"/>
    </source>
</evidence>
<reference evidence="7 8" key="1">
    <citation type="submission" date="2015-06" db="EMBL/GenBank/DDBJ databases">
        <title>Draft genome assembly of filamentous brackish cyanobacterium Limnoraphis robusta strain CS-951.</title>
        <authorList>
            <person name="Willis A."/>
            <person name="Parks M."/>
            <person name="Burford M.A."/>
        </authorList>
    </citation>
    <scope>NUCLEOTIDE SEQUENCE [LARGE SCALE GENOMIC DNA]</scope>
    <source>
        <strain evidence="7 8">CS-951</strain>
    </source>
</reference>
<dbReference type="PATRIC" id="fig|1637645.4.peg.2648"/>
<dbReference type="Pfam" id="PF00501">
    <property type="entry name" value="AMP-binding"/>
    <property type="match status" value="1"/>
</dbReference>
<dbReference type="Pfam" id="PF24919">
    <property type="entry name" value="Mug62"/>
    <property type="match status" value="1"/>
</dbReference>
<dbReference type="GO" id="GO:0006633">
    <property type="term" value="P:fatty acid biosynthetic process"/>
    <property type="evidence" value="ECO:0007669"/>
    <property type="project" value="TreeGrafter"/>
</dbReference>
<dbReference type="GO" id="GO:0071766">
    <property type="term" value="P:Actinobacterium-type cell wall biogenesis"/>
    <property type="evidence" value="ECO:0007669"/>
    <property type="project" value="UniProtKB-ARBA"/>
</dbReference>
<dbReference type="SUPFAM" id="SSF56801">
    <property type="entry name" value="Acetyl-CoA synthetase-like"/>
    <property type="match status" value="1"/>
</dbReference>
<sequence length="589" mass="65427">MNGSDHPEINTLVDLLRHRASQQPEQIAYRFLVDGETLEVSLTYQALDRQSKAIAAHLQSICQPGERALLLYQPGLDYISAFFGCLYAGVVAVPAYPPRPNRSLDRIEAILADAEATVALTCQPILSLMRRQFDQVPQLQTLHWIATDTLAETLAMDWQEPVLTRDTIAFLQYTSGSTAAPKGVMIAHGNLLHNLSAIHHCFAHSPQSQGVIWLPPYHDMGLIGGVLQPLYGGFPVVLMSPLMFLQRPLRWLEAISRYRATTSGGPNFAYDLCVRKIPQGQREHLDLSSWELAFNGAEPIYYEVIERFTEAFAPKGFRREAFYPCYGLAEATLIVSGGEKTAQPVFKSVQAKALEQNQVIYDFVTPDNRRTVVGCGQSLSDQKIVIVDPQTLEVCGDNQVGEIWVLGPSIAQGYWGKVEETQQIFKGDLAGSPDGPFLRTGDLGFLANGELFVTGRLKDVIIINGRNYYPQDIERTVEQSHPLIRPNCSASFSVEVDGEERLVILAEVERHYREGSGVQTHSGNGTAQSSKVKAVCQSIRRAVSQHHDLQVYDTVLLKVGGIPKTSSGKIQRHICRSRFLDQTLNRIED</sequence>
<accession>A0A0F5YDK2</accession>
<protein>
    <submittedName>
        <fullName evidence="7">AMP-binding protein</fullName>
    </submittedName>
</protein>
<evidence type="ECO:0000259" key="5">
    <source>
        <dbReference type="Pfam" id="PF00501"/>
    </source>
</evidence>
<evidence type="ECO:0000313" key="8">
    <source>
        <dbReference type="Proteomes" id="UP000033607"/>
    </source>
</evidence>
<dbReference type="InterPro" id="IPR045851">
    <property type="entry name" value="AMP-bd_C_sf"/>
</dbReference>
<dbReference type="EMBL" id="LATL02000131">
    <property type="protein sequence ID" value="KKD36956.1"/>
    <property type="molecule type" value="Genomic_DNA"/>
</dbReference>
<dbReference type="PANTHER" id="PTHR22754:SF32">
    <property type="entry name" value="DISCO-INTERACTING PROTEIN 2"/>
    <property type="match status" value="1"/>
</dbReference>
<proteinExistence type="inferred from homology"/>
<dbReference type="Proteomes" id="UP000033607">
    <property type="component" value="Unassembled WGS sequence"/>
</dbReference>
<dbReference type="Gene3D" id="3.30.300.30">
    <property type="match status" value="1"/>
</dbReference>